<dbReference type="InterPro" id="IPR043519">
    <property type="entry name" value="NT_sf"/>
</dbReference>
<keyword evidence="2" id="KW-0810">Translation regulation</keyword>
<sequence length="150" mass="16696">MTEALKLDTSGTTDAIAADQTDENQIDEKALALATAIANAADDRKAEDISILQVGDASYLADYFVIATGFTNIQVRAIARSIETTLEADHGRSPLRTEGTEEGKWVIYDYGEVIVHIFQPREREYYDLESFWGHVKRIEFVPIPPANFGQ</sequence>
<comment type="subunit">
    <text evidence="2">Interacts with ribosomal protein uL14 (rplN).</text>
</comment>
<gene>
    <name evidence="2 3" type="primary">rsfS</name>
    <name evidence="3" type="ORF">IQ260_21585</name>
</gene>
<reference evidence="3" key="1">
    <citation type="submission" date="2020-10" db="EMBL/GenBank/DDBJ databases">
        <authorList>
            <person name="Castelo-Branco R."/>
            <person name="Eusebio N."/>
            <person name="Adriana R."/>
            <person name="Vieira A."/>
            <person name="Brugerolle De Fraissinette N."/>
            <person name="Rezende De Castro R."/>
            <person name="Schneider M.P."/>
            <person name="Vasconcelos V."/>
            <person name="Leao P.N."/>
        </authorList>
    </citation>
    <scope>NUCLEOTIDE SEQUENCE</scope>
    <source>
        <strain evidence="3">LEGE 11479</strain>
    </source>
</reference>
<dbReference type="GO" id="GO:0043023">
    <property type="term" value="F:ribosomal large subunit binding"/>
    <property type="evidence" value="ECO:0007669"/>
    <property type="project" value="TreeGrafter"/>
</dbReference>
<evidence type="ECO:0000313" key="3">
    <source>
        <dbReference type="EMBL" id="MBE9069238.1"/>
    </source>
</evidence>
<dbReference type="GO" id="GO:0017148">
    <property type="term" value="P:negative regulation of translation"/>
    <property type="evidence" value="ECO:0007669"/>
    <property type="project" value="UniProtKB-UniRule"/>
</dbReference>
<dbReference type="PANTHER" id="PTHR21043">
    <property type="entry name" value="IOJAP SUPERFAMILY ORTHOLOG"/>
    <property type="match status" value="1"/>
</dbReference>
<dbReference type="GO" id="GO:0042256">
    <property type="term" value="P:cytosolic ribosome assembly"/>
    <property type="evidence" value="ECO:0007669"/>
    <property type="project" value="UniProtKB-UniRule"/>
</dbReference>
<comment type="function">
    <text evidence="2">Functions as a ribosomal silencing factor. Interacts with ribosomal protein uL14 (rplN), blocking formation of intersubunit bridge B8. Prevents association of the 30S and 50S ribosomal subunits and the formation of functional ribosomes, thus repressing translation.</text>
</comment>
<accession>A0A928ZXH3</accession>
<dbReference type="SUPFAM" id="SSF81301">
    <property type="entry name" value="Nucleotidyltransferase"/>
    <property type="match status" value="1"/>
</dbReference>
<dbReference type="Proteomes" id="UP000615026">
    <property type="component" value="Unassembled WGS sequence"/>
</dbReference>
<dbReference type="Pfam" id="PF02410">
    <property type="entry name" value="RsfS"/>
    <property type="match status" value="1"/>
</dbReference>
<keyword evidence="2" id="KW-0678">Repressor</keyword>
<dbReference type="HAMAP" id="MF_01477">
    <property type="entry name" value="Iojap_RsfS"/>
    <property type="match status" value="1"/>
</dbReference>
<evidence type="ECO:0000256" key="2">
    <source>
        <dbReference type="HAMAP-Rule" id="MF_01477"/>
    </source>
</evidence>
<name>A0A928ZXH3_LEPEC</name>
<dbReference type="Gene3D" id="3.30.460.10">
    <property type="entry name" value="Beta Polymerase, domain 2"/>
    <property type="match status" value="1"/>
</dbReference>
<dbReference type="InterPro" id="IPR004394">
    <property type="entry name" value="Iojap/RsfS/C7orf30"/>
</dbReference>
<comment type="subcellular location">
    <subcellularLocation>
        <location evidence="2">Cytoplasm</location>
    </subcellularLocation>
</comment>
<dbReference type="AlphaFoldDB" id="A0A928ZXH3"/>
<keyword evidence="4" id="KW-1185">Reference proteome</keyword>
<protein>
    <recommendedName>
        <fullName evidence="2">Ribosomal silencing factor RsfS</fullName>
    </recommendedName>
</protein>
<dbReference type="EMBL" id="JADEXP010000251">
    <property type="protein sequence ID" value="MBE9069238.1"/>
    <property type="molecule type" value="Genomic_DNA"/>
</dbReference>
<proteinExistence type="inferred from homology"/>
<dbReference type="RefSeq" id="WP_193995151.1">
    <property type="nucleotide sequence ID" value="NZ_JADEXP010000251.1"/>
</dbReference>
<evidence type="ECO:0000313" key="4">
    <source>
        <dbReference type="Proteomes" id="UP000615026"/>
    </source>
</evidence>
<comment type="caution">
    <text evidence="3">The sequence shown here is derived from an EMBL/GenBank/DDBJ whole genome shotgun (WGS) entry which is preliminary data.</text>
</comment>
<organism evidence="3 4">
    <name type="scientific">Leptolyngbya cf. ectocarpi LEGE 11479</name>
    <dbReference type="NCBI Taxonomy" id="1828722"/>
    <lineage>
        <taxon>Bacteria</taxon>
        <taxon>Bacillati</taxon>
        <taxon>Cyanobacteriota</taxon>
        <taxon>Cyanophyceae</taxon>
        <taxon>Leptolyngbyales</taxon>
        <taxon>Leptolyngbyaceae</taxon>
        <taxon>Leptolyngbya group</taxon>
        <taxon>Leptolyngbya</taxon>
    </lineage>
</organism>
<dbReference type="GO" id="GO:0005737">
    <property type="term" value="C:cytoplasm"/>
    <property type="evidence" value="ECO:0007669"/>
    <property type="project" value="UniProtKB-SubCell"/>
</dbReference>
<evidence type="ECO:0000256" key="1">
    <source>
        <dbReference type="ARBA" id="ARBA00010574"/>
    </source>
</evidence>
<dbReference type="GO" id="GO:0090071">
    <property type="term" value="P:negative regulation of ribosome biogenesis"/>
    <property type="evidence" value="ECO:0007669"/>
    <property type="project" value="UniProtKB-UniRule"/>
</dbReference>
<comment type="similarity">
    <text evidence="1 2">Belongs to the Iojap/RsfS family.</text>
</comment>
<dbReference type="PANTHER" id="PTHR21043:SF0">
    <property type="entry name" value="MITOCHONDRIAL ASSEMBLY OF RIBOSOMAL LARGE SUBUNIT PROTEIN 1"/>
    <property type="match status" value="1"/>
</dbReference>
<dbReference type="NCBIfam" id="TIGR00090">
    <property type="entry name" value="rsfS_iojap_ybeB"/>
    <property type="match status" value="1"/>
</dbReference>
<keyword evidence="2" id="KW-0963">Cytoplasm</keyword>